<organism evidence="2 3">
    <name type="scientific">Elysia crispata</name>
    <name type="common">lettuce slug</name>
    <dbReference type="NCBI Taxonomy" id="231223"/>
    <lineage>
        <taxon>Eukaryota</taxon>
        <taxon>Metazoa</taxon>
        <taxon>Spiralia</taxon>
        <taxon>Lophotrochozoa</taxon>
        <taxon>Mollusca</taxon>
        <taxon>Gastropoda</taxon>
        <taxon>Heterobranchia</taxon>
        <taxon>Euthyneura</taxon>
        <taxon>Panpulmonata</taxon>
        <taxon>Sacoglossa</taxon>
        <taxon>Placobranchoidea</taxon>
        <taxon>Plakobranchidae</taxon>
        <taxon>Elysia</taxon>
    </lineage>
</organism>
<accession>A0AAE0YCS0</accession>
<protein>
    <submittedName>
        <fullName evidence="2">Uncharacterized protein</fullName>
    </submittedName>
</protein>
<name>A0AAE0YCS0_9GAST</name>
<evidence type="ECO:0000313" key="3">
    <source>
        <dbReference type="Proteomes" id="UP001283361"/>
    </source>
</evidence>
<reference evidence="2" key="1">
    <citation type="journal article" date="2023" name="G3 (Bethesda)">
        <title>A reference genome for the long-term kleptoplast-retaining sea slug Elysia crispata morphotype clarki.</title>
        <authorList>
            <person name="Eastman K.E."/>
            <person name="Pendleton A.L."/>
            <person name="Shaikh M.A."/>
            <person name="Suttiyut T."/>
            <person name="Ogas R."/>
            <person name="Tomko P."/>
            <person name="Gavelis G."/>
            <person name="Widhalm J.R."/>
            <person name="Wisecaver J.H."/>
        </authorList>
    </citation>
    <scope>NUCLEOTIDE SEQUENCE</scope>
    <source>
        <strain evidence="2">ECLA1</strain>
    </source>
</reference>
<gene>
    <name evidence="2" type="ORF">RRG08_062165</name>
</gene>
<feature type="region of interest" description="Disordered" evidence="1">
    <location>
        <begin position="31"/>
        <end position="79"/>
    </location>
</feature>
<dbReference type="EMBL" id="JAWDGP010006530">
    <property type="protein sequence ID" value="KAK3739438.1"/>
    <property type="molecule type" value="Genomic_DNA"/>
</dbReference>
<sequence length="79" mass="8536">MTQDQIAEFCFDMIVAHAVKMNQVKKALRQNAEQGMGQDEGTSQPVAVEDRDGARPGAAVTVTFSPGPEREKITETTVA</sequence>
<comment type="caution">
    <text evidence="2">The sequence shown here is derived from an EMBL/GenBank/DDBJ whole genome shotgun (WGS) entry which is preliminary data.</text>
</comment>
<proteinExistence type="predicted"/>
<evidence type="ECO:0000256" key="1">
    <source>
        <dbReference type="SAM" id="MobiDB-lite"/>
    </source>
</evidence>
<dbReference type="AlphaFoldDB" id="A0AAE0YCS0"/>
<dbReference type="Proteomes" id="UP001283361">
    <property type="component" value="Unassembled WGS sequence"/>
</dbReference>
<feature type="compositionally biased region" description="Basic and acidic residues" evidence="1">
    <location>
        <begin position="68"/>
        <end position="79"/>
    </location>
</feature>
<keyword evidence="3" id="KW-1185">Reference proteome</keyword>
<evidence type="ECO:0000313" key="2">
    <source>
        <dbReference type="EMBL" id="KAK3739438.1"/>
    </source>
</evidence>